<comment type="caution">
    <text evidence="1">The sequence shown here is derived from an EMBL/GenBank/DDBJ whole genome shotgun (WGS) entry which is preliminary data.</text>
</comment>
<dbReference type="CDD" id="cd19138">
    <property type="entry name" value="AKR_YeaE"/>
    <property type="match status" value="1"/>
</dbReference>
<dbReference type="PANTHER" id="PTHR43638:SF3">
    <property type="entry name" value="ALDEHYDE REDUCTASE"/>
    <property type="match status" value="1"/>
</dbReference>
<dbReference type="Pfam" id="PF00248">
    <property type="entry name" value="Aldo_ket_red"/>
    <property type="match status" value="1"/>
</dbReference>
<dbReference type="InterPro" id="IPR036812">
    <property type="entry name" value="NAD(P)_OxRdtase_dom_sf"/>
</dbReference>
<evidence type="ECO:0000313" key="1">
    <source>
        <dbReference type="EMBL" id="KUZ92276.1"/>
    </source>
</evidence>
<sequence>MKKDTIATVVLPDGETIPKLGQGTWEMGERASRRADEIAALREGIALGMTLIDTAEMYGDGATEELVGHALDGLRDDVFLVSKAYPHHASRRGVVAACEASLKRLRTDRIDLYLLHWRGSVPLEETVEGFDALRRAGKIRHWGVSNFDTADMQELVDEAGGAACATNQILYNIARRGPEFDLLPWLAARRIPAMAYSPVDHARLPKRSPLDEIARVRGVSVMRVALAWVLAQPGVFAIPKAARIEHVRDNRAALDLVLSGDERAQLDAYFRPPRSKRALEML</sequence>
<dbReference type="PANTHER" id="PTHR43638">
    <property type="entry name" value="OXIDOREDUCTASE, ALDO/KETO REDUCTASE FAMILY PROTEIN"/>
    <property type="match status" value="1"/>
</dbReference>
<dbReference type="SUPFAM" id="SSF51430">
    <property type="entry name" value="NAD(P)-linked oxidoreductase"/>
    <property type="match status" value="1"/>
</dbReference>
<evidence type="ECO:0000313" key="2">
    <source>
        <dbReference type="Proteomes" id="UP000065521"/>
    </source>
</evidence>
<dbReference type="AlphaFoldDB" id="A0A102LER0"/>
<proteinExistence type="predicted"/>
<gene>
    <name evidence="1" type="ORF">WI38_11795</name>
</gene>
<dbReference type="RefSeq" id="WP_059616017.1">
    <property type="nucleotide sequence ID" value="NZ_CP013370.1"/>
</dbReference>
<protein>
    <submittedName>
        <fullName evidence="1">Aldo/keto reductase</fullName>
    </submittedName>
</protein>
<accession>A0A102LER0</accession>
<dbReference type="InterPro" id="IPR020471">
    <property type="entry name" value="AKR"/>
</dbReference>
<dbReference type="InterPro" id="IPR023210">
    <property type="entry name" value="NADP_OxRdtase_dom"/>
</dbReference>
<dbReference type="GO" id="GO:0016491">
    <property type="term" value="F:oxidoreductase activity"/>
    <property type="evidence" value="ECO:0007669"/>
    <property type="project" value="InterPro"/>
</dbReference>
<organism evidence="1 2">
    <name type="scientific">Burkholderia ubonensis</name>
    <dbReference type="NCBI Taxonomy" id="101571"/>
    <lineage>
        <taxon>Bacteria</taxon>
        <taxon>Pseudomonadati</taxon>
        <taxon>Pseudomonadota</taxon>
        <taxon>Betaproteobacteria</taxon>
        <taxon>Burkholderiales</taxon>
        <taxon>Burkholderiaceae</taxon>
        <taxon>Burkholderia</taxon>
        <taxon>Burkholderia cepacia complex</taxon>
    </lineage>
</organism>
<dbReference type="Proteomes" id="UP000065521">
    <property type="component" value="Unassembled WGS sequence"/>
</dbReference>
<name>A0A102LER0_9BURK</name>
<reference evidence="1 2" key="1">
    <citation type="submission" date="2015-11" db="EMBL/GenBank/DDBJ databases">
        <title>Expanding the genomic diversity of Burkholderia species for the development of highly accurate diagnostics.</title>
        <authorList>
            <person name="Sahl J."/>
            <person name="Keim P."/>
            <person name="Wagner D."/>
        </authorList>
    </citation>
    <scope>NUCLEOTIDE SEQUENCE [LARGE SCALE GENOMIC DNA]</scope>
    <source>
        <strain evidence="1 2">RF32-BP4</strain>
    </source>
</reference>
<dbReference type="PRINTS" id="PR00069">
    <property type="entry name" value="ALDKETRDTASE"/>
</dbReference>
<dbReference type="Gene3D" id="3.20.20.100">
    <property type="entry name" value="NADP-dependent oxidoreductase domain"/>
    <property type="match status" value="1"/>
</dbReference>
<dbReference type="EMBL" id="LOTN01000023">
    <property type="protein sequence ID" value="KUZ92276.1"/>
    <property type="molecule type" value="Genomic_DNA"/>
</dbReference>